<proteinExistence type="predicted"/>
<feature type="compositionally biased region" description="Pro residues" evidence="1">
    <location>
        <begin position="115"/>
        <end position="124"/>
    </location>
</feature>
<sequence length="164" mass="18465">MASSSKTTKQRTSTTQKRQGTTSTESNPLDLARLLDNEGQRKVYSKSFPYAIFITNILQHFSVSTNGETKVHLNLRESQIDVEVIHKIGFTQDPQTCTYKHRTNKLTAAAEPSEPEPPNPPEPQPSEFHDQSSSSTAMPTNQMIMDELFTFRGYITNQMDPLNS</sequence>
<reference evidence="2" key="1">
    <citation type="journal article" date="2013" name="BMC Genomics">
        <title>Comparative genomics of Lupinus angustifolius gene-rich regions: BAC library exploration, genetic mapping and cytogenetics.</title>
        <authorList>
            <person name="Ksiazkiewicz M."/>
            <person name="Wyrwa K."/>
            <person name="Szczepaniak A."/>
            <person name="Rychel S."/>
            <person name="Majcherkiewicz K."/>
            <person name="Przysiecka L."/>
            <person name="Karlowski W."/>
            <person name="Wolko B."/>
            <person name="Naganowska B."/>
        </authorList>
    </citation>
    <scope>NUCLEOTIDE SEQUENCE</scope>
</reference>
<evidence type="ECO:0000256" key="1">
    <source>
        <dbReference type="SAM" id="MobiDB-lite"/>
    </source>
</evidence>
<feature type="region of interest" description="Disordered" evidence="1">
    <location>
        <begin position="1"/>
        <end position="29"/>
    </location>
</feature>
<name>L0P0W0_LUPAN</name>
<evidence type="ECO:0000313" key="2">
    <source>
        <dbReference type="EMBL" id="CCH47189.1"/>
    </source>
</evidence>
<feature type="compositionally biased region" description="Low complexity" evidence="1">
    <location>
        <begin position="1"/>
        <end position="24"/>
    </location>
</feature>
<dbReference type="AlphaFoldDB" id="L0P0W0"/>
<accession>L0P0W0</accession>
<protein>
    <submittedName>
        <fullName evidence="2">Uncharacterized protein</fullName>
    </submittedName>
</protein>
<feature type="region of interest" description="Disordered" evidence="1">
    <location>
        <begin position="106"/>
        <end position="139"/>
    </location>
</feature>
<organism evidence="2">
    <name type="scientific">Lupinus angustifolius</name>
    <name type="common">Narrow-leaved blue lupine</name>
    <dbReference type="NCBI Taxonomy" id="3871"/>
    <lineage>
        <taxon>Eukaryota</taxon>
        <taxon>Viridiplantae</taxon>
        <taxon>Streptophyta</taxon>
        <taxon>Embryophyta</taxon>
        <taxon>Tracheophyta</taxon>
        <taxon>Spermatophyta</taxon>
        <taxon>Magnoliopsida</taxon>
        <taxon>eudicotyledons</taxon>
        <taxon>Gunneridae</taxon>
        <taxon>Pentapetalae</taxon>
        <taxon>rosids</taxon>
        <taxon>fabids</taxon>
        <taxon>Fabales</taxon>
        <taxon>Fabaceae</taxon>
        <taxon>Papilionoideae</taxon>
        <taxon>50 kb inversion clade</taxon>
        <taxon>genistoids sensu lato</taxon>
        <taxon>core genistoids</taxon>
        <taxon>Genisteae</taxon>
        <taxon>Lupinus</taxon>
    </lineage>
</organism>
<dbReference type="EMBL" id="HE804809">
    <property type="protein sequence ID" value="CCH47189.1"/>
    <property type="molecule type" value="Genomic_DNA"/>
</dbReference>